<protein>
    <submittedName>
        <fullName evidence="3">Uncharacterized protein</fullName>
    </submittedName>
</protein>
<feature type="compositionally biased region" description="Gly residues" evidence="1">
    <location>
        <begin position="154"/>
        <end position="166"/>
    </location>
</feature>
<gene>
    <name evidence="3" type="ORF">Sru01_58040</name>
</gene>
<keyword evidence="4" id="KW-1185">Reference proteome</keyword>
<evidence type="ECO:0000256" key="1">
    <source>
        <dbReference type="SAM" id="MobiDB-lite"/>
    </source>
</evidence>
<comment type="caution">
    <text evidence="3">The sequence shown here is derived from an EMBL/GenBank/DDBJ whole genome shotgun (WGS) entry which is preliminary data.</text>
</comment>
<dbReference type="AlphaFoldDB" id="A0A919R6Y6"/>
<feature type="region of interest" description="Disordered" evidence="1">
    <location>
        <begin position="154"/>
        <end position="178"/>
    </location>
</feature>
<reference evidence="3" key="1">
    <citation type="submission" date="2021-01" db="EMBL/GenBank/DDBJ databases">
        <title>Whole genome shotgun sequence of Sphaerisporangium rufum NBRC 109079.</title>
        <authorList>
            <person name="Komaki H."/>
            <person name="Tamura T."/>
        </authorList>
    </citation>
    <scope>NUCLEOTIDE SEQUENCE</scope>
    <source>
        <strain evidence="3">NBRC 109079</strain>
    </source>
</reference>
<proteinExistence type="predicted"/>
<keyword evidence="2" id="KW-0812">Transmembrane</keyword>
<feature type="transmembrane region" description="Helical" evidence="2">
    <location>
        <begin position="31"/>
        <end position="49"/>
    </location>
</feature>
<organism evidence="3 4">
    <name type="scientific">Sphaerisporangium rufum</name>
    <dbReference type="NCBI Taxonomy" id="1381558"/>
    <lineage>
        <taxon>Bacteria</taxon>
        <taxon>Bacillati</taxon>
        <taxon>Actinomycetota</taxon>
        <taxon>Actinomycetes</taxon>
        <taxon>Streptosporangiales</taxon>
        <taxon>Streptosporangiaceae</taxon>
        <taxon>Sphaerisporangium</taxon>
    </lineage>
</organism>
<dbReference type="Proteomes" id="UP000655287">
    <property type="component" value="Unassembled WGS sequence"/>
</dbReference>
<accession>A0A919R6Y6</accession>
<keyword evidence="2" id="KW-1133">Transmembrane helix</keyword>
<evidence type="ECO:0000313" key="3">
    <source>
        <dbReference type="EMBL" id="GII80822.1"/>
    </source>
</evidence>
<sequence length="178" mass="17495">MAWRPTLVLMLLAPYLGEVLSTATSPLALVLPWNLALFAALYGGGALLCRELAHRWGLGLPGLALLGAAYGVYEEALVTRYWFDPGYARDTGVGGHGYGRAAGVDAGAVAVGVEPGTGRGGGVGVADDVEPVGTGPAGDPAGVPGAVGAGVRGRSGGGGAVGGRGWPGRHPSLAAAGL</sequence>
<feature type="transmembrane region" description="Helical" evidence="2">
    <location>
        <begin position="56"/>
        <end position="73"/>
    </location>
</feature>
<evidence type="ECO:0000256" key="2">
    <source>
        <dbReference type="SAM" id="Phobius"/>
    </source>
</evidence>
<keyword evidence="2" id="KW-0472">Membrane</keyword>
<evidence type="ECO:0000313" key="4">
    <source>
        <dbReference type="Proteomes" id="UP000655287"/>
    </source>
</evidence>
<dbReference type="EMBL" id="BOOU01000081">
    <property type="protein sequence ID" value="GII80822.1"/>
    <property type="molecule type" value="Genomic_DNA"/>
</dbReference>
<name>A0A919R6Y6_9ACTN</name>